<dbReference type="Pfam" id="PF13540">
    <property type="entry name" value="RCC1_2"/>
    <property type="match status" value="1"/>
</dbReference>
<dbReference type="SUPFAM" id="SSF50985">
    <property type="entry name" value="RCC1/BLIP-II"/>
    <property type="match status" value="1"/>
</dbReference>
<dbReference type="STRING" id="268505.A0A2A9PP55"/>
<keyword evidence="1" id="KW-0677">Repeat</keyword>
<organism evidence="3 4">
    <name type="scientific">Ophiocordyceps unilateralis</name>
    <name type="common">Zombie-ant fungus</name>
    <name type="synonym">Torrubia unilateralis</name>
    <dbReference type="NCBI Taxonomy" id="268505"/>
    <lineage>
        <taxon>Eukaryota</taxon>
        <taxon>Fungi</taxon>
        <taxon>Dikarya</taxon>
        <taxon>Ascomycota</taxon>
        <taxon>Pezizomycotina</taxon>
        <taxon>Sordariomycetes</taxon>
        <taxon>Hypocreomycetidae</taxon>
        <taxon>Hypocreales</taxon>
        <taxon>Ophiocordycipitaceae</taxon>
        <taxon>Ophiocordyceps</taxon>
    </lineage>
</organism>
<feature type="repeat" description="RCC1" evidence="2">
    <location>
        <begin position="2"/>
        <end position="56"/>
    </location>
</feature>
<dbReference type="Pfam" id="PF00415">
    <property type="entry name" value="RCC1"/>
    <property type="match status" value="1"/>
</dbReference>
<dbReference type="InterPro" id="IPR009091">
    <property type="entry name" value="RCC1/BLIP-II"/>
</dbReference>
<dbReference type="PROSITE" id="PS00626">
    <property type="entry name" value="RCC1_2"/>
    <property type="match status" value="1"/>
</dbReference>
<dbReference type="PRINTS" id="PR00633">
    <property type="entry name" value="RCCNDNSATION"/>
</dbReference>
<dbReference type="OrthoDB" id="5370059at2759"/>
<reference evidence="3 4" key="2">
    <citation type="journal article" date="2017" name="Sci. Rep.">
        <title>Ant-infecting Ophiocordyceps genomes reveal a high diversity of potential behavioral manipulation genes and a possible major role for enterotoxins.</title>
        <authorList>
            <person name="de Bekker C."/>
            <person name="Ohm R.A."/>
            <person name="Evans H.C."/>
            <person name="Brachmann A."/>
            <person name="Hughes D.P."/>
        </authorList>
    </citation>
    <scope>NUCLEOTIDE SEQUENCE [LARGE SCALE GENOMIC DNA]</scope>
    <source>
        <strain evidence="3 4">SC16a</strain>
    </source>
</reference>
<evidence type="ECO:0000313" key="3">
    <source>
        <dbReference type="EMBL" id="PFH63285.1"/>
    </source>
</evidence>
<evidence type="ECO:0000256" key="2">
    <source>
        <dbReference type="PROSITE-ProRule" id="PRU00235"/>
    </source>
</evidence>
<dbReference type="PROSITE" id="PS50012">
    <property type="entry name" value="RCC1_3"/>
    <property type="match status" value="2"/>
</dbReference>
<protein>
    <submittedName>
        <fullName evidence="3">Uncharacterized protein</fullName>
    </submittedName>
</protein>
<dbReference type="AlphaFoldDB" id="A0A2A9PP55"/>
<proteinExistence type="predicted"/>
<evidence type="ECO:0000313" key="4">
    <source>
        <dbReference type="Proteomes" id="UP000037136"/>
    </source>
</evidence>
<keyword evidence="4" id="KW-1185">Reference proteome</keyword>
<dbReference type="Gene3D" id="2.130.10.30">
    <property type="entry name" value="Regulator of chromosome condensation 1/beta-lactamase-inhibitor protein II"/>
    <property type="match status" value="2"/>
</dbReference>
<sequence length="362" mass="38125">MDAVFSIGSNGSGQLGIGHKKDVSVPKQVQFHPSPPHEPFIQVAAGGNHTLLLTKSGLLYWSGDSTSGACGLASQPAVPLFQAVRLVRDGEPQPGPIHSIAAMWEASLVAARDVHGRVTRLFSFGLGTKGELGAGELIVRMPIANAFKDFPPADTEIVCLAACMGHAVVVISNGDAYGWGNCRKMQIGHPAALVHSPRKIHDIGFSVARAVCAKEATCFFGRPESGHIRVMGSDKWHLCSQAPATAPAWADVGAGWGNFYILGKDGSLLGWGRDDHGQLPPPGLPRLVKFAAGSEHVVALSEQGEALSWGWGEHGNCGPQVERGDVKGRWNVIASARFMPTGCRIHGVGAGCATSWICINGD</sequence>
<feature type="repeat" description="RCC1" evidence="2">
    <location>
        <begin position="266"/>
        <end position="303"/>
    </location>
</feature>
<reference evidence="3 4" key="1">
    <citation type="journal article" date="2015" name="BMC Genomics">
        <title>Gene expression during zombie ant biting behavior reflects the complexity underlying fungal parasitic behavioral manipulation.</title>
        <authorList>
            <person name="de Bekker C."/>
            <person name="Ohm R.A."/>
            <person name="Loreto R.G."/>
            <person name="Sebastian A."/>
            <person name="Albert I."/>
            <person name="Merrow M."/>
            <person name="Brachmann A."/>
            <person name="Hughes D.P."/>
        </authorList>
    </citation>
    <scope>NUCLEOTIDE SEQUENCE [LARGE SCALE GENOMIC DNA]</scope>
    <source>
        <strain evidence="3 4">SC16a</strain>
    </source>
</reference>
<dbReference type="InterPro" id="IPR000408">
    <property type="entry name" value="Reg_chr_condens"/>
</dbReference>
<dbReference type="EMBL" id="LAZP02000004">
    <property type="protein sequence ID" value="PFH63285.1"/>
    <property type="molecule type" value="Genomic_DNA"/>
</dbReference>
<name>A0A2A9PP55_OPHUN</name>
<comment type="caution">
    <text evidence="3">The sequence shown here is derived from an EMBL/GenBank/DDBJ whole genome shotgun (WGS) entry which is preliminary data.</text>
</comment>
<dbReference type="InterPro" id="IPR051210">
    <property type="entry name" value="Ub_ligase/GEF_domain"/>
</dbReference>
<evidence type="ECO:0000256" key="1">
    <source>
        <dbReference type="ARBA" id="ARBA00022737"/>
    </source>
</evidence>
<dbReference type="PANTHER" id="PTHR22870:SF466">
    <property type="entry name" value="ANKYRIN REPEAT-CONTAINING PROTEIN"/>
    <property type="match status" value="1"/>
</dbReference>
<dbReference type="Proteomes" id="UP000037136">
    <property type="component" value="Unassembled WGS sequence"/>
</dbReference>
<gene>
    <name evidence="3" type="ORF">XA68_14937</name>
</gene>
<dbReference type="PANTHER" id="PTHR22870">
    <property type="entry name" value="REGULATOR OF CHROMOSOME CONDENSATION"/>
    <property type="match status" value="1"/>
</dbReference>
<accession>A0A2A9PP55</accession>